<sequence length="133" mass="13607">MCAARAGLTDELVEIGPVRVSISPGGRIGGRGGGERLGSGAVPAEGLLLHSLVTQPERGSERVRLGRSFHCADADADAGVAEPGAGARSAGADWGGTGRRNSPVVSAPRLCRPAEWLPMLTARCRQDAEPGLD</sequence>
<reference evidence="3" key="1">
    <citation type="submission" date="2015-11" db="EMBL/GenBank/DDBJ databases">
        <authorList>
            <person name="Varghese N."/>
        </authorList>
    </citation>
    <scope>NUCLEOTIDE SEQUENCE [LARGE SCALE GENOMIC DNA]</scope>
    <source>
        <strain evidence="3">DSM 45899</strain>
    </source>
</reference>
<dbReference type="AlphaFoldDB" id="A0A0S4QFF4"/>
<name>A0A0S4QFF4_9ACTN</name>
<evidence type="ECO:0000256" key="1">
    <source>
        <dbReference type="SAM" id="MobiDB-lite"/>
    </source>
</evidence>
<organism evidence="2 3">
    <name type="scientific">Parafrankia irregularis</name>
    <dbReference type="NCBI Taxonomy" id="795642"/>
    <lineage>
        <taxon>Bacteria</taxon>
        <taxon>Bacillati</taxon>
        <taxon>Actinomycetota</taxon>
        <taxon>Actinomycetes</taxon>
        <taxon>Frankiales</taxon>
        <taxon>Frankiaceae</taxon>
        <taxon>Parafrankia</taxon>
    </lineage>
</organism>
<feature type="region of interest" description="Disordered" evidence="1">
    <location>
        <begin position="77"/>
        <end position="105"/>
    </location>
</feature>
<accession>A0A0S4QFF4</accession>
<protein>
    <submittedName>
        <fullName evidence="2">Uncharacterized protein</fullName>
    </submittedName>
</protein>
<evidence type="ECO:0000313" key="3">
    <source>
        <dbReference type="Proteomes" id="UP000198802"/>
    </source>
</evidence>
<proteinExistence type="predicted"/>
<gene>
    <name evidence="2" type="ORF">Ga0074812_102279</name>
</gene>
<evidence type="ECO:0000313" key="2">
    <source>
        <dbReference type="EMBL" id="CUU54273.1"/>
    </source>
</evidence>
<keyword evidence="3" id="KW-1185">Reference proteome</keyword>
<dbReference type="RefSeq" id="WP_091271625.1">
    <property type="nucleotide sequence ID" value="NZ_FAOZ01000002.1"/>
</dbReference>
<dbReference type="EMBL" id="FAOZ01000002">
    <property type="protein sequence ID" value="CUU54273.1"/>
    <property type="molecule type" value="Genomic_DNA"/>
</dbReference>
<dbReference type="Proteomes" id="UP000198802">
    <property type="component" value="Unassembled WGS sequence"/>
</dbReference>